<sequence length="93" mass="9254">MLCSHAGVATPLAPNPRVTVSGQPVVTVGTPYAIAGCSLTPSGVFCATGQWVVGSARVKVMGMPVAVQAGVSVCVSTGSPMLPVMVQPRAMAT</sequence>
<reference evidence="1" key="1">
    <citation type="submission" date="2021-01" db="EMBL/GenBank/DDBJ databases">
        <title>Whole genome shotgun sequence of Rhizocola hellebori NBRC 109834.</title>
        <authorList>
            <person name="Komaki H."/>
            <person name="Tamura T."/>
        </authorList>
    </citation>
    <scope>NUCLEOTIDE SEQUENCE</scope>
    <source>
        <strain evidence="1">NBRC 109834</strain>
    </source>
</reference>
<accession>A0A8J3QC42</accession>
<dbReference type="Proteomes" id="UP000612899">
    <property type="component" value="Unassembled WGS sequence"/>
</dbReference>
<dbReference type="AlphaFoldDB" id="A0A8J3QC42"/>
<dbReference type="EMBL" id="BONY01000031">
    <property type="protein sequence ID" value="GIH06860.1"/>
    <property type="molecule type" value="Genomic_DNA"/>
</dbReference>
<evidence type="ECO:0000313" key="2">
    <source>
        <dbReference type="Proteomes" id="UP000612899"/>
    </source>
</evidence>
<evidence type="ECO:0000313" key="1">
    <source>
        <dbReference type="EMBL" id="GIH06860.1"/>
    </source>
</evidence>
<keyword evidence="2" id="KW-1185">Reference proteome</keyword>
<dbReference type="RefSeq" id="WP_203910674.1">
    <property type="nucleotide sequence ID" value="NZ_BONY01000031.1"/>
</dbReference>
<protein>
    <submittedName>
        <fullName evidence="1">Uncharacterized protein</fullName>
    </submittedName>
</protein>
<proteinExistence type="predicted"/>
<gene>
    <name evidence="1" type="ORF">Rhe02_49270</name>
</gene>
<name>A0A8J3QC42_9ACTN</name>
<organism evidence="1 2">
    <name type="scientific">Rhizocola hellebori</name>
    <dbReference type="NCBI Taxonomy" id="1392758"/>
    <lineage>
        <taxon>Bacteria</taxon>
        <taxon>Bacillati</taxon>
        <taxon>Actinomycetota</taxon>
        <taxon>Actinomycetes</taxon>
        <taxon>Micromonosporales</taxon>
        <taxon>Micromonosporaceae</taxon>
        <taxon>Rhizocola</taxon>
    </lineage>
</organism>
<comment type="caution">
    <text evidence="1">The sequence shown here is derived from an EMBL/GenBank/DDBJ whole genome shotgun (WGS) entry which is preliminary data.</text>
</comment>